<dbReference type="PANTHER" id="PTHR21227">
    <property type="entry name" value="TRNA-SPLICING ENDONUCLEASE SUBUNIT SEN2"/>
    <property type="match status" value="1"/>
</dbReference>
<proteinExistence type="predicted"/>
<name>A0ABY6HP93_9ARCH</name>
<sequence>MNNPSNQAKIKTNDNHTEEDPSEIIIVEGKFNDKKVILPFSLTSQQLFDKNYFGTQLPDKQLELEIVEALLLIERSRLKVFNVQNQEMTAEQILALYSKHDEKIWVKYLVYRDIRQRGYIVRTGYGEGIDFRVYPRGSSRTVGVAKYFIFILDEENPVHLQKLDKITQQTLNSRKELILAIVDRLGDPTYYQLEQFQLKENTKKEKFW</sequence>
<evidence type="ECO:0000313" key="3">
    <source>
        <dbReference type="EMBL" id="UYP44374.1"/>
    </source>
</evidence>
<feature type="domain" description="tRNA intron endonuclease N-terminal" evidence="2">
    <location>
        <begin position="27"/>
        <end position="93"/>
    </location>
</feature>
<evidence type="ECO:0008006" key="5">
    <source>
        <dbReference type="Google" id="ProtNLM"/>
    </source>
</evidence>
<reference evidence="3" key="1">
    <citation type="submission" date="2022-09" db="EMBL/GenBank/DDBJ databases">
        <title>Actin cytoskeleton and complex cell architecture in an #Asgard archaeon.</title>
        <authorList>
            <person name="Ponce Toledo R.I."/>
            <person name="Schleper C."/>
            <person name="Rodrigues Oliveira T."/>
            <person name="Wollweber F."/>
            <person name="Xu J."/>
            <person name="Rittmann S."/>
            <person name="Klingl A."/>
            <person name="Pilhofer M."/>
        </authorList>
    </citation>
    <scope>NUCLEOTIDE SEQUENCE</scope>
    <source>
        <strain evidence="3">B-35</strain>
    </source>
</reference>
<accession>A0ABY6HP93</accession>
<dbReference type="NCBIfam" id="TIGR00324">
    <property type="entry name" value="endA"/>
    <property type="match status" value="1"/>
</dbReference>
<dbReference type="SUPFAM" id="SSF53032">
    <property type="entry name" value="tRNA-intron endonuclease catalytic domain-like"/>
    <property type="match status" value="1"/>
</dbReference>
<dbReference type="InterPro" id="IPR006677">
    <property type="entry name" value="tRNA_intron_Endonuc_cat-like"/>
</dbReference>
<dbReference type="Pfam" id="PF02778">
    <property type="entry name" value="tRNA_int_endo_N"/>
    <property type="match status" value="1"/>
</dbReference>
<dbReference type="CDD" id="cd22363">
    <property type="entry name" value="tRNA-intron_lyase_C"/>
    <property type="match status" value="1"/>
</dbReference>
<organism evidence="3 4">
    <name type="scientific">Candidatus Lokiarchaeum ossiferum</name>
    <dbReference type="NCBI Taxonomy" id="2951803"/>
    <lineage>
        <taxon>Archaea</taxon>
        <taxon>Promethearchaeati</taxon>
        <taxon>Promethearchaeota</taxon>
        <taxon>Promethearchaeia</taxon>
        <taxon>Promethearchaeales</taxon>
        <taxon>Promethearchaeaceae</taxon>
        <taxon>Candidatus Lokiarchaeum</taxon>
    </lineage>
</organism>
<dbReference type="Pfam" id="PF01974">
    <property type="entry name" value="tRNA_int_endo"/>
    <property type="match status" value="1"/>
</dbReference>
<evidence type="ECO:0000313" key="4">
    <source>
        <dbReference type="Proteomes" id="UP001208689"/>
    </source>
</evidence>
<dbReference type="Gene3D" id="3.40.1350.150">
    <property type="match status" value="1"/>
</dbReference>
<evidence type="ECO:0000259" key="2">
    <source>
        <dbReference type="Pfam" id="PF02778"/>
    </source>
</evidence>
<evidence type="ECO:0000259" key="1">
    <source>
        <dbReference type="Pfam" id="PF01974"/>
    </source>
</evidence>
<gene>
    <name evidence="3" type="ORF">NEF87_000659</name>
</gene>
<dbReference type="InterPro" id="IPR036740">
    <property type="entry name" value="tRNA_intron_Endonuc_N_sf"/>
</dbReference>
<dbReference type="EMBL" id="CP104013">
    <property type="protein sequence ID" value="UYP44374.1"/>
    <property type="molecule type" value="Genomic_DNA"/>
</dbReference>
<protein>
    <recommendedName>
        <fullName evidence="5">tRNA-intron lyase</fullName>
    </recommendedName>
</protein>
<dbReference type="InterPro" id="IPR036167">
    <property type="entry name" value="tRNA_intron_Endo_cat-like_sf"/>
</dbReference>
<dbReference type="Proteomes" id="UP001208689">
    <property type="component" value="Chromosome"/>
</dbReference>
<keyword evidence="4" id="KW-1185">Reference proteome</keyword>
<dbReference type="InterPro" id="IPR006678">
    <property type="entry name" value="tRNA_intron_Endonuc_N"/>
</dbReference>
<dbReference type="PANTHER" id="PTHR21227:SF0">
    <property type="entry name" value="TRNA-SPLICING ENDONUCLEASE SUBUNIT SEN2"/>
    <property type="match status" value="1"/>
</dbReference>
<dbReference type="SUPFAM" id="SSF55267">
    <property type="entry name" value="tRNA-intron endonuclease N-terminal domain-like"/>
    <property type="match status" value="1"/>
</dbReference>
<dbReference type="InterPro" id="IPR006676">
    <property type="entry name" value="tRNA_splic"/>
</dbReference>
<feature type="domain" description="tRNA intron endonuclease catalytic" evidence="1">
    <location>
        <begin position="104"/>
        <end position="190"/>
    </location>
</feature>